<sequence>MIDARATRPVAASRASDDSLLMRLELAHQRIRKLSEENAELRQQLARSLGELRTARLGVHVNGETKVRRNGDADS</sequence>
<keyword evidence="1" id="KW-0175">Coiled coil</keyword>
<gene>
    <name evidence="2" type="ORF">SAMN05444580_102125</name>
</gene>
<protein>
    <recommendedName>
        <fullName evidence="4">Transposase</fullName>
    </recommendedName>
</protein>
<dbReference type="AlphaFoldDB" id="A0A1G6QM39"/>
<dbReference type="EMBL" id="FNAB01000002">
    <property type="protein sequence ID" value="SDC93409.1"/>
    <property type="molecule type" value="Genomic_DNA"/>
</dbReference>
<feature type="coiled-coil region" evidence="1">
    <location>
        <begin position="24"/>
        <end position="51"/>
    </location>
</feature>
<proteinExistence type="predicted"/>
<evidence type="ECO:0000256" key="1">
    <source>
        <dbReference type="SAM" id="Coils"/>
    </source>
</evidence>
<evidence type="ECO:0008006" key="4">
    <source>
        <dbReference type="Google" id="ProtNLM"/>
    </source>
</evidence>
<keyword evidence="3" id="KW-1185">Reference proteome</keyword>
<evidence type="ECO:0000313" key="2">
    <source>
        <dbReference type="EMBL" id="SDC93409.1"/>
    </source>
</evidence>
<accession>A0A1G6QM39</accession>
<dbReference type="Proteomes" id="UP000199417">
    <property type="component" value="Unassembled WGS sequence"/>
</dbReference>
<evidence type="ECO:0000313" key="3">
    <source>
        <dbReference type="Proteomes" id="UP000199417"/>
    </source>
</evidence>
<reference evidence="2 3" key="1">
    <citation type="submission" date="2016-10" db="EMBL/GenBank/DDBJ databases">
        <authorList>
            <person name="de Groot N.N."/>
        </authorList>
    </citation>
    <scope>NUCLEOTIDE SEQUENCE [LARGE SCALE GENOMIC DNA]</scope>
    <source>
        <strain evidence="2 3">JCM 11308</strain>
    </source>
</reference>
<organism evidence="2 3">
    <name type="scientific">Rhodococcus tukisamuensis</name>
    <dbReference type="NCBI Taxonomy" id="168276"/>
    <lineage>
        <taxon>Bacteria</taxon>
        <taxon>Bacillati</taxon>
        <taxon>Actinomycetota</taxon>
        <taxon>Actinomycetes</taxon>
        <taxon>Mycobacteriales</taxon>
        <taxon>Nocardiaceae</taxon>
        <taxon>Rhodococcus</taxon>
    </lineage>
</organism>
<name>A0A1G6QM39_9NOCA</name>